<dbReference type="PANTHER" id="PTHR24379">
    <property type="entry name" value="KRAB AND ZINC FINGER DOMAIN-CONTAINING"/>
    <property type="match status" value="1"/>
</dbReference>
<evidence type="ECO:0000256" key="7">
    <source>
        <dbReference type="ARBA" id="ARBA00023125"/>
    </source>
</evidence>
<dbReference type="PANTHER" id="PTHR24379:SF121">
    <property type="entry name" value="C2H2-TYPE DOMAIN-CONTAINING PROTEIN"/>
    <property type="match status" value="1"/>
</dbReference>
<dbReference type="AlphaFoldDB" id="A0A8D8Z0Q7"/>
<dbReference type="EMBL" id="HBUF01408051">
    <property type="protein sequence ID" value="CAG6738475.1"/>
    <property type="molecule type" value="Transcribed_RNA"/>
</dbReference>
<evidence type="ECO:0000259" key="10">
    <source>
        <dbReference type="PROSITE" id="PS50157"/>
    </source>
</evidence>
<organism evidence="11">
    <name type="scientific">Cacopsylla melanoneura</name>
    <dbReference type="NCBI Taxonomy" id="428564"/>
    <lineage>
        <taxon>Eukaryota</taxon>
        <taxon>Metazoa</taxon>
        <taxon>Ecdysozoa</taxon>
        <taxon>Arthropoda</taxon>
        <taxon>Hexapoda</taxon>
        <taxon>Insecta</taxon>
        <taxon>Pterygota</taxon>
        <taxon>Neoptera</taxon>
        <taxon>Paraneoptera</taxon>
        <taxon>Hemiptera</taxon>
        <taxon>Sternorrhyncha</taxon>
        <taxon>Psylloidea</taxon>
        <taxon>Psyllidae</taxon>
        <taxon>Psyllinae</taxon>
        <taxon>Cacopsylla</taxon>
    </lineage>
</organism>
<evidence type="ECO:0000256" key="8">
    <source>
        <dbReference type="ARBA" id="ARBA00023242"/>
    </source>
</evidence>
<dbReference type="GO" id="GO:0003677">
    <property type="term" value="F:DNA binding"/>
    <property type="evidence" value="ECO:0007669"/>
    <property type="project" value="UniProtKB-KW"/>
</dbReference>
<dbReference type="SUPFAM" id="SSF57667">
    <property type="entry name" value="beta-beta-alpha zinc fingers"/>
    <property type="match status" value="2"/>
</dbReference>
<sequence length="477" mass="54140">MIECKYCNQKLANYLDILLGHSNSCPSIKDAKRDKVAHMCCRCSFSSGSNENLKIHLKSHFDEKIFRCPLCSFCTALIGSLKLHIMKDHVSLNPLSCPLCGYVCKKPNGLSIHMKSHVQDIADFKVPVMKKIPGVSTNCPDKIKGEDYPELAKLSDQNQNPVNVSTMKLETAVTSEPLPENTSQGVKKQKLKHITSPMRLKQHKKLSLLMKKADRSVLLEKQRKGIRMDKISCKYCSKKVIRDVNKIHEHSMKCPNMEKINKKSFMCCSCDYSSSYLGLLNTHILTVHSRIEDKPHKCDLCEFRTAYSQSLVIHFRTHTGEKPFECSACNFKCTTSSSLKSHVKIHHEKHSRAEKLISVGTENKQLHGCNYCAFKAKKLGTLNRHVNSQHPQYKHLETADQSSRNITEMLQIEMNTESVPAGAESEVKYHARSSEEKTSFFQFLNLETRTNKTFSNNETALNLSHHQDPVDPSVSKQ</sequence>
<dbReference type="InterPro" id="IPR013087">
    <property type="entry name" value="Znf_C2H2_type"/>
</dbReference>
<dbReference type="SMART" id="SM00355">
    <property type="entry name" value="ZnF_C2H2"/>
    <property type="match status" value="7"/>
</dbReference>
<comment type="subcellular location">
    <subcellularLocation>
        <location evidence="1">Nucleus</location>
    </subcellularLocation>
</comment>
<keyword evidence="4" id="KW-0677">Repeat</keyword>
<evidence type="ECO:0000256" key="1">
    <source>
        <dbReference type="ARBA" id="ARBA00004123"/>
    </source>
</evidence>
<keyword evidence="5 9" id="KW-0863">Zinc-finger</keyword>
<evidence type="ECO:0000256" key="6">
    <source>
        <dbReference type="ARBA" id="ARBA00022833"/>
    </source>
</evidence>
<keyword evidence="7" id="KW-0238">DNA-binding</keyword>
<evidence type="ECO:0000256" key="9">
    <source>
        <dbReference type="PROSITE-ProRule" id="PRU00042"/>
    </source>
</evidence>
<proteinExistence type="inferred from homology"/>
<dbReference type="GO" id="GO:0005634">
    <property type="term" value="C:nucleus"/>
    <property type="evidence" value="ECO:0007669"/>
    <property type="project" value="UniProtKB-SubCell"/>
</dbReference>
<dbReference type="InterPro" id="IPR036236">
    <property type="entry name" value="Znf_C2H2_sf"/>
</dbReference>
<keyword evidence="6" id="KW-0862">Zinc</keyword>
<dbReference type="Pfam" id="PF00096">
    <property type="entry name" value="zf-C2H2"/>
    <property type="match status" value="1"/>
</dbReference>
<accession>A0A8D8Z0Q7</accession>
<evidence type="ECO:0000256" key="2">
    <source>
        <dbReference type="ARBA" id="ARBA00007746"/>
    </source>
</evidence>
<feature type="domain" description="C2H2-type" evidence="10">
    <location>
        <begin position="296"/>
        <end position="323"/>
    </location>
</feature>
<dbReference type="FunFam" id="3.30.160.60:FF:000446">
    <property type="entry name" value="Zinc finger protein"/>
    <property type="match status" value="1"/>
</dbReference>
<keyword evidence="3" id="KW-0479">Metal-binding</keyword>
<dbReference type="PROSITE" id="PS50157">
    <property type="entry name" value="ZINC_FINGER_C2H2_2"/>
    <property type="match status" value="3"/>
</dbReference>
<dbReference type="GO" id="GO:0008270">
    <property type="term" value="F:zinc ion binding"/>
    <property type="evidence" value="ECO:0007669"/>
    <property type="project" value="UniProtKB-KW"/>
</dbReference>
<dbReference type="PROSITE" id="PS00028">
    <property type="entry name" value="ZINC_FINGER_C2H2_1"/>
    <property type="match status" value="2"/>
</dbReference>
<keyword evidence="8" id="KW-0539">Nucleus</keyword>
<evidence type="ECO:0000256" key="3">
    <source>
        <dbReference type="ARBA" id="ARBA00022723"/>
    </source>
</evidence>
<dbReference type="FunFam" id="3.30.160.60:FF:000614">
    <property type="entry name" value="Zinc finger protein 142"/>
    <property type="match status" value="1"/>
</dbReference>
<feature type="domain" description="C2H2-type" evidence="10">
    <location>
        <begin position="38"/>
        <end position="65"/>
    </location>
</feature>
<name>A0A8D8Z0Q7_9HEMI</name>
<feature type="domain" description="C2H2-type" evidence="10">
    <location>
        <begin position="324"/>
        <end position="351"/>
    </location>
</feature>
<protein>
    <submittedName>
        <fullName evidence="11">Zinc finger protein 64</fullName>
    </submittedName>
</protein>
<dbReference type="Gene3D" id="3.30.160.60">
    <property type="entry name" value="Classic Zinc Finger"/>
    <property type="match status" value="3"/>
</dbReference>
<evidence type="ECO:0000313" key="11">
    <source>
        <dbReference type="EMBL" id="CAG6738475.1"/>
    </source>
</evidence>
<evidence type="ECO:0000256" key="5">
    <source>
        <dbReference type="ARBA" id="ARBA00022771"/>
    </source>
</evidence>
<comment type="similarity">
    <text evidence="2">Belongs to the hunchback C2H2-type zinc-finger protein family.</text>
</comment>
<evidence type="ECO:0000256" key="4">
    <source>
        <dbReference type="ARBA" id="ARBA00022737"/>
    </source>
</evidence>
<reference evidence="11" key="1">
    <citation type="submission" date="2021-05" db="EMBL/GenBank/DDBJ databases">
        <authorList>
            <person name="Alioto T."/>
            <person name="Alioto T."/>
            <person name="Gomez Garrido J."/>
        </authorList>
    </citation>
    <scope>NUCLEOTIDE SEQUENCE</scope>
</reference>